<accession>A0A371GLF3</accession>
<keyword evidence="2" id="KW-1185">Reference proteome</keyword>
<evidence type="ECO:0000313" key="1">
    <source>
        <dbReference type="EMBL" id="RDX91392.1"/>
    </source>
</evidence>
<sequence>MDSRSSTGRANTLPIKVKVMEYRTLKQLADQLKGNLR</sequence>
<gene>
    <name evidence="1" type="ORF">CR513_26636</name>
</gene>
<organism evidence="1 2">
    <name type="scientific">Mucuna pruriens</name>
    <name type="common">Velvet bean</name>
    <name type="synonym">Dolichos pruriens</name>
    <dbReference type="NCBI Taxonomy" id="157652"/>
    <lineage>
        <taxon>Eukaryota</taxon>
        <taxon>Viridiplantae</taxon>
        <taxon>Streptophyta</taxon>
        <taxon>Embryophyta</taxon>
        <taxon>Tracheophyta</taxon>
        <taxon>Spermatophyta</taxon>
        <taxon>Magnoliopsida</taxon>
        <taxon>eudicotyledons</taxon>
        <taxon>Gunneridae</taxon>
        <taxon>Pentapetalae</taxon>
        <taxon>rosids</taxon>
        <taxon>fabids</taxon>
        <taxon>Fabales</taxon>
        <taxon>Fabaceae</taxon>
        <taxon>Papilionoideae</taxon>
        <taxon>50 kb inversion clade</taxon>
        <taxon>NPAAA clade</taxon>
        <taxon>indigoferoid/millettioid clade</taxon>
        <taxon>Phaseoleae</taxon>
        <taxon>Mucuna</taxon>
    </lineage>
</organism>
<proteinExistence type="predicted"/>
<name>A0A371GLF3_MUCPR</name>
<dbReference type="AlphaFoldDB" id="A0A371GLF3"/>
<reference evidence="1" key="1">
    <citation type="submission" date="2018-05" db="EMBL/GenBank/DDBJ databases">
        <title>Draft genome of Mucuna pruriens seed.</title>
        <authorList>
            <person name="Nnadi N.E."/>
            <person name="Vos R."/>
            <person name="Hasami M.H."/>
            <person name="Devisetty U.K."/>
            <person name="Aguiy J.C."/>
        </authorList>
    </citation>
    <scope>NUCLEOTIDE SEQUENCE [LARGE SCALE GENOMIC DNA]</scope>
    <source>
        <strain evidence="1">JCA_2017</strain>
    </source>
</reference>
<dbReference type="EMBL" id="QJKJ01005133">
    <property type="protein sequence ID" value="RDX91392.1"/>
    <property type="molecule type" value="Genomic_DNA"/>
</dbReference>
<evidence type="ECO:0000313" key="2">
    <source>
        <dbReference type="Proteomes" id="UP000257109"/>
    </source>
</evidence>
<feature type="non-terminal residue" evidence="1">
    <location>
        <position position="37"/>
    </location>
</feature>
<protein>
    <submittedName>
        <fullName evidence="1">Uncharacterized protein</fullName>
    </submittedName>
</protein>
<comment type="caution">
    <text evidence="1">The sequence shown here is derived from an EMBL/GenBank/DDBJ whole genome shotgun (WGS) entry which is preliminary data.</text>
</comment>
<dbReference type="Proteomes" id="UP000257109">
    <property type="component" value="Unassembled WGS sequence"/>
</dbReference>